<dbReference type="Proteomes" id="UP000292262">
    <property type="component" value="Unassembled WGS sequence"/>
</dbReference>
<comment type="caution">
    <text evidence="2">The sequence shown here is derived from an EMBL/GenBank/DDBJ whole genome shotgun (WGS) entry which is preliminary data.</text>
</comment>
<organism evidence="2 3">
    <name type="scientific">Aquimarina brevivitae</name>
    <dbReference type="NCBI Taxonomy" id="323412"/>
    <lineage>
        <taxon>Bacteria</taxon>
        <taxon>Pseudomonadati</taxon>
        <taxon>Bacteroidota</taxon>
        <taxon>Flavobacteriia</taxon>
        <taxon>Flavobacteriales</taxon>
        <taxon>Flavobacteriaceae</taxon>
        <taxon>Aquimarina</taxon>
    </lineage>
</organism>
<dbReference type="GO" id="GO:0006744">
    <property type="term" value="P:ubiquinone biosynthetic process"/>
    <property type="evidence" value="ECO:0007669"/>
    <property type="project" value="InterPro"/>
</dbReference>
<protein>
    <submittedName>
        <fullName evidence="2">Ubiquinone biosynthesis protein COQ4</fullName>
    </submittedName>
</protein>
<keyword evidence="1" id="KW-1133">Transmembrane helix</keyword>
<dbReference type="Pfam" id="PF05019">
    <property type="entry name" value="Coq4"/>
    <property type="match status" value="1"/>
</dbReference>
<dbReference type="InterPro" id="IPR007715">
    <property type="entry name" value="Coq4"/>
</dbReference>
<dbReference type="RefSeq" id="WP_242610748.1">
    <property type="nucleotide sequence ID" value="NZ_SGXE01000005.1"/>
</dbReference>
<reference evidence="2 3" key="1">
    <citation type="submission" date="2019-02" db="EMBL/GenBank/DDBJ databases">
        <title>Genomic Encyclopedia of Type Strains, Phase IV (KMG-IV): sequencing the most valuable type-strain genomes for metagenomic binning, comparative biology and taxonomic classification.</title>
        <authorList>
            <person name="Goeker M."/>
        </authorList>
    </citation>
    <scope>NUCLEOTIDE SEQUENCE [LARGE SCALE GENOMIC DNA]</scope>
    <source>
        <strain evidence="2 3">DSM 17196</strain>
    </source>
</reference>
<sequence length="154" mass="18181">MIRVFIIESLYELGKMPYQRLCKHKTPWDISIAQLLQYPKTSLGFHLGSFLLQHNFESQPQLEDHDVFHVLTNIGITVKEEIAMQYYLLGNGKRSLFMIGTLFIGTFFYPVQWKFFRQAYQKGKKALPFYHLPYKKLLNINITKLQSTFLIQSL</sequence>
<accession>A0A4Q7NXE6</accession>
<evidence type="ECO:0000256" key="1">
    <source>
        <dbReference type="SAM" id="Phobius"/>
    </source>
</evidence>
<dbReference type="EMBL" id="SGXE01000005">
    <property type="protein sequence ID" value="RZS91904.1"/>
    <property type="molecule type" value="Genomic_DNA"/>
</dbReference>
<feature type="transmembrane region" description="Helical" evidence="1">
    <location>
        <begin position="96"/>
        <end position="116"/>
    </location>
</feature>
<gene>
    <name evidence="2" type="ORF">EV197_3008</name>
</gene>
<keyword evidence="3" id="KW-1185">Reference proteome</keyword>
<name>A0A4Q7NXE6_9FLAO</name>
<evidence type="ECO:0000313" key="3">
    <source>
        <dbReference type="Proteomes" id="UP000292262"/>
    </source>
</evidence>
<proteinExistence type="predicted"/>
<evidence type="ECO:0000313" key="2">
    <source>
        <dbReference type="EMBL" id="RZS91904.1"/>
    </source>
</evidence>
<keyword evidence="2" id="KW-0830">Ubiquinone</keyword>
<dbReference type="AlphaFoldDB" id="A0A4Q7NXE6"/>
<keyword evidence="1" id="KW-0812">Transmembrane</keyword>
<keyword evidence="1" id="KW-0472">Membrane</keyword>